<feature type="compositionally biased region" description="Basic residues" evidence="1">
    <location>
        <begin position="166"/>
        <end position="176"/>
    </location>
</feature>
<feature type="compositionally biased region" description="Polar residues" evidence="1">
    <location>
        <begin position="541"/>
        <end position="554"/>
    </location>
</feature>
<feature type="region of interest" description="Disordered" evidence="1">
    <location>
        <begin position="780"/>
        <end position="804"/>
    </location>
</feature>
<evidence type="ECO:0000313" key="3">
    <source>
        <dbReference type="Proteomes" id="UP000284375"/>
    </source>
</evidence>
<keyword evidence="3" id="KW-1185">Reference proteome</keyword>
<feature type="compositionally biased region" description="Polar residues" evidence="1">
    <location>
        <begin position="29"/>
        <end position="54"/>
    </location>
</feature>
<feature type="compositionally biased region" description="Basic and acidic residues" evidence="1">
    <location>
        <begin position="457"/>
        <end position="466"/>
    </location>
</feature>
<feature type="compositionally biased region" description="Basic and acidic residues" evidence="1">
    <location>
        <begin position="986"/>
        <end position="997"/>
    </location>
</feature>
<feature type="compositionally biased region" description="Basic residues" evidence="1">
    <location>
        <begin position="212"/>
        <end position="221"/>
    </location>
</feature>
<evidence type="ECO:0000313" key="2">
    <source>
        <dbReference type="EMBL" id="ROV94224.1"/>
    </source>
</evidence>
<gene>
    <name evidence="2" type="ORF">VSDG_05663</name>
</gene>
<dbReference type="Proteomes" id="UP000284375">
    <property type="component" value="Unassembled WGS sequence"/>
</dbReference>
<feature type="compositionally biased region" description="Basic and acidic residues" evidence="1">
    <location>
        <begin position="523"/>
        <end position="537"/>
    </location>
</feature>
<feature type="compositionally biased region" description="Basic and acidic residues" evidence="1">
    <location>
        <begin position="1098"/>
        <end position="1113"/>
    </location>
</feature>
<accession>A0A423VTD2</accession>
<feature type="compositionally biased region" description="Basic residues" evidence="1">
    <location>
        <begin position="188"/>
        <end position="200"/>
    </location>
</feature>
<feature type="compositionally biased region" description="Basic and acidic residues" evidence="1">
    <location>
        <begin position="909"/>
        <end position="921"/>
    </location>
</feature>
<sequence length="1320" mass="144365">MYTYELDARNHTANGNNRPGSASSSSSSPYGHSDTTAAESVQRTISGLGTNNSVSDNSSAPRSRNPSRLAMGPTALGSHGSRWLGGSLSADTRGESRGVGGHQHARQRQLPRLRSADRRWLRRPEDDVEAWDEITTFLRTVTPPPTNFMSVPTEPYSPSAISSRSSIRRKGSRKKQGPLTRLLMFLKGRSRRKKPVRKTSVRASSPSVARTTSHKHKRPPRIKLPDTAISGRTVGGHRHIAISIPIEYDHLTPELRNESRFPNKRTTSLPSVERNPVVHNNVNVRPMSAFANEPYVRIHPGPMAQTQRSLASRPRTREGQRGQEDTHNPRLAPRHTFGPVQEDVSSANMRSMSPPRVPRRTSDRYDTPSLGRPSTSQASDDLRNVAHRETLAALSRPRTAPRPVSVQSTYSFRSFATPSPSAKMYYPMREANLHSIPVHNGQPQARNISNQRGRNPHSRESSRDKYTLQESVFSERSFLESMGTVESASETETGVVAAGTQARGASFPVENVHAVITPGTSSEKYDGDLSEKGENRGGKSNLATVQEKGSSSGQEIRRGSGQESEKVPIWKRRGSGAIMLANPEMKTVEAHAVRKSQLRDSVEIVLETPTEASWPDKMGESSGEGDENDHKDAGDGPSKETESKDKGKESTPEGAPMLKVPGEDKEFRGKGKKPRSSLPSTKQRNRRRKEILLSREQRIAELRKKLEAPGMEPKDLIWRRQSSSSSDGSSDEGHSTDEGTVVDETTTPNDVPAAPEANPNRLEATPARFSLSAVMTVADVKPSSGGTASPELQVTSKESIPLSASSCATMATVIRASPIPPYQSLASVTPPDSPHSLPISHSPVSSVEAQPRETPTQHPPPKRLSSPRRRPSTFGTQPHVSSGGRSPVVEDGPSQPRTSSNGLRLSSFHNERHIQEGEHAEGSTSIKKAPRTETSGLYDLQGEEKVQDMERRLAKLERYRDHWVTSMIPLLTDMGQTLGELATSNEKNKGKEVDRSPRAGMQPGRPDTSDSDGRKSRLWRRDFASEDAESSTLRTSTEDDEDIALDSDEVIIRHPQPPYARTGRSRAGTNPNTSTSEPERSRWPYPLDKAAVRPGLDPGRDVHGDFAADERRARSPSYREGGGRLRRRGWTMSASMPPEAAARAISRGTVPEALALPLPMGLREEAGRLERLERRNRRADDARMRSLSLGGRTARGLGGGMAGFETGPDGYVAEAPGGMETLEGLMKELQPWSSTQEATAGELLPPLLPCWLEHTDPASPPPYSCAQYDSGSEMPVAWDLVDSLSPCCLLSGTSAFAFDGLAVLAGFTDRELPDPREDPW</sequence>
<organism evidence="2 3">
    <name type="scientific">Cytospora chrysosperma</name>
    <name type="common">Cytospora canker fungus</name>
    <name type="synonym">Sphaeria chrysosperma</name>
    <dbReference type="NCBI Taxonomy" id="252740"/>
    <lineage>
        <taxon>Eukaryota</taxon>
        <taxon>Fungi</taxon>
        <taxon>Dikarya</taxon>
        <taxon>Ascomycota</taxon>
        <taxon>Pezizomycotina</taxon>
        <taxon>Sordariomycetes</taxon>
        <taxon>Sordariomycetidae</taxon>
        <taxon>Diaporthales</taxon>
        <taxon>Cytosporaceae</taxon>
        <taxon>Cytospora</taxon>
    </lineage>
</organism>
<feature type="compositionally biased region" description="Acidic residues" evidence="1">
    <location>
        <begin position="1038"/>
        <end position="1049"/>
    </location>
</feature>
<feature type="compositionally biased region" description="Polar residues" evidence="1">
    <location>
        <begin position="873"/>
        <end position="884"/>
    </location>
</feature>
<feature type="compositionally biased region" description="Basic and acidic residues" evidence="1">
    <location>
        <begin position="1007"/>
        <end position="1024"/>
    </location>
</feature>
<feature type="region of interest" description="Disordered" evidence="1">
    <location>
        <begin position="438"/>
        <end position="466"/>
    </location>
</feature>
<feature type="region of interest" description="Disordered" evidence="1">
    <location>
        <begin position="1"/>
        <end position="111"/>
    </location>
</feature>
<feature type="compositionally biased region" description="Basic and acidic residues" evidence="1">
    <location>
        <begin position="1"/>
        <end position="10"/>
    </location>
</feature>
<feature type="region of interest" description="Disordered" evidence="1">
    <location>
        <begin position="982"/>
        <end position="1124"/>
    </location>
</feature>
<feature type="region of interest" description="Disordered" evidence="1">
    <location>
        <begin position="297"/>
        <end position="383"/>
    </location>
</feature>
<feature type="compositionally biased region" description="Polar residues" evidence="1">
    <location>
        <begin position="784"/>
        <end position="804"/>
    </location>
</feature>
<dbReference type="OrthoDB" id="5417386at2759"/>
<dbReference type="EMBL" id="LJZO01000029">
    <property type="protein sequence ID" value="ROV94224.1"/>
    <property type="molecule type" value="Genomic_DNA"/>
</dbReference>
<proteinExistence type="predicted"/>
<name>A0A423VTD2_CYTCH</name>
<feature type="region of interest" description="Disordered" evidence="1">
    <location>
        <begin position="518"/>
        <end position="575"/>
    </location>
</feature>
<feature type="compositionally biased region" description="Low complexity" evidence="1">
    <location>
        <begin position="55"/>
        <end position="68"/>
    </location>
</feature>
<feature type="region of interest" description="Disordered" evidence="1">
    <location>
        <begin position="145"/>
        <end position="231"/>
    </location>
</feature>
<feature type="compositionally biased region" description="Polar residues" evidence="1">
    <location>
        <begin position="441"/>
        <end position="453"/>
    </location>
</feature>
<evidence type="ECO:0000256" key="1">
    <source>
        <dbReference type="SAM" id="MobiDB-lite"/>
    </source>
</evidence>
<feature type="compositionally biased region" description="Low complexity" evidence="1">
    <location>
        <begin position="738"/>
        <end position="747"/>
    </location>
</feature>
<feature type="compositionally biased region" description="Basic and acidic residues" evidence="1">
    <location>
        <begin position="315"/>
        <end position="328"/>
    </location>
</feature>
<comment type="caution">
    <text evidence="2">The sequence shown here is derived from an EMBL/GenBank/DDBJ whole genome shotgun (WGS) entry which is preliminary data.</text>
</comment>
<feature type="compositionally biased region" description="Basic and acidic residues" evidence="1">
    <location>
        <begin position="628"/>
        <end position="651"/>
    </location>
</feature>
<feature type="compositionally biased region" description="Polar residues" evidence="1">
    <location>
        <begin position="1067"/>
        <end position="1076"/>
    </location>
</feature>
<feature type="compositionally biased region" description="Basic and acidic residues" evidence="1">
    <location>
        <begin position="555"/>
        <end position="568"/>
    </location>
</feature>
<feature type="compositionally biased region" description="Polar residues" evidence="1">
    <location>
        <begin position="842"/>
        <end position="856"/>
    </location>
</feature>
<feature type="compositionally biased region" description="Basic and acidic residues" evidence="1">
    <location>
        <begin position="690"/>
        <end position="718"/>
    </location>
</feature>
<feature type="region of interest" description="Disordered" evidence="1">
    <location>
        <begin position="821"/>
        <end position="945"/>
    </location>
</feature>
<feature type="compositionally biased region" description="Basic and acidic residues" evidence="1">
    <location>
        <begin position="590"/>
        <end position="602"/>
    </location>
</feature>
<feature type="region of interest" description="Disordered" evidence="1">
    <location>
        <begin position="590"/>
        <end position="766"/>
    </location>
</feature>
<feature type="compositionally biased region" description="Polar residues" evidence="1">
    <location>
        <begin position="201"/>
        <end position="211"/>
    </location>
</feature>
<protein>
    <submittedName>
        <fullName evidence="2">Uncharacterized protein</fullName>
    </submittedName>
</protein>
<feature type="compositionally biased region" description="Polar residues" evidence="1">
    <location>
        <begin position="11"/>
        <end position="20"/>
    </location>
</feature>
<feature type="compositionally biased region" description="Polar residues" evidence="1">
    <location>
        <begin position="895"/>
        <end position="908"/>
    </location>
</feature>
<reference evidence="2 3" key="1">
    <citation type="submission" date="2015-09" db="EMBL/GenBank/DDBJ databases">
        <title>Host preference determinants of Valsa canker pathogens revealed by comparative genomics.</title>
        <authorList>
            <person name="Yin Z."/>
            <person name="Huang L."/>
        </authorList>
    </citation>
    <scope>NUCLEOTIDE SEQUENCE [LARGE SCALE GENOMIC DNA]</scope>
    <source>
        <strain evidence="2 3">YSFL</strain>
    </source>
</reference>